<name>A0A8H3I736_9LECA</name>
<evidence type="ECO:0000313" key="2">
    <source>
        <dbReference type="EMBL" id="CAF9907358.1"/>
    </source>
</evidence>
<proteinExistence type="predicted"/>
<dbReference type="AlphaFoldDB" id="A0A8H3I736"/>
<keyword evidence="3" id="KW-1185">Reference proteome</keyword>
<organism evidence="2 3">
    <name type="scientific">Imshaugia aleurites</name>
    <dbReference type="NCBI Taxonomy" id="172621"/>
    <lineage>
        <taxon>Eukaryota</taxon>
        <taxon>Fungi</taxon>
        <taxon>Dikarya</taxon>
        <taxon>Ascomycota</taxon>
        <taxon>Pezizomycotina</taxon>
        <taxon>Lecanoromycetes</taxon>
        <taxon>OSLEUM clade</taxon>
        <taxon>Lecanoromycetidae</taxon>
        <taxon>Lecanorales</taxon>
        <taxon>Lecanorineae</taxon>
        <taxon>Parmeliaceae</taxon>
        <taxon>Imshaugia</taxon>
    </lineage>
</organism>
<gene>
    <name evidence="2" type="ORF">IMSHALPRED_005509</name>
</gene>
<sequence length="247" mass="27591">MTNIAAKETADVLIYCDNDDRWTPVPDDSVQTGYGITPNSRRPDDGTTKEYEDTVNQMRRATTNLGCKYQTGTTLGVTYSTLYPPSGPLLPNYNPRRQTITICDLAFESVLTKLSTLPIALWHTLKMDSIMLIPTFVLLYQLLNLQPYDITASENRFSDDDELWEEMYYMSAEEAATHPAPYTWMAVLLYAADFGWALNPTLTAEQYDTGVNLWGYDANIRNYNMQAIQEPAGAQLPAAVDAPGGNG</sequence>
<accession>A0A8H3I736</accession>
<feature type="compositionally biased region" description="Polar residues" evidence="1">
    <location>
        <begin position="29"/>
        <end position="40"/>
    </location>
</feature>
<comment type="caution">
    <text evidence="2">The sequence shown here is derived from an EMBL/GenBank/DDBJ whole genome shotgun (WGS) entry which is preliminary data.</text>
</comment>
<reference evidence="2" key="1">
    <citation type="submission" date="2021-03" db="EMBL/GenBank/DDBJ databases">
        <authorList>
            <person name="Tagirdzhanova G."/>
        </authorList>
    </citation>
    <scope>NUCLEOTIDE SEQUENCE</scope>
</reference>
<evidence type="ECO:0000313" key="3">
    <source>
        <dbReference type="Proteomes" id="UP000664534"/>
    </source>
</evidence>
<evidence type="ECO:0000256" key="1">
    <source>
        <dbReference type="SAM" id="MobiDB-lite"/>
    </source>
</evidence>
<dbReference type="Proteomes" id="UP000664534">
    <property type="component" value="Unassembled WGS sequence"/>
</dbReference>
<protein>
    <submittedName>
        <fullName evidence="2">Uncharacterized protein</fullName>
    </submittedName>
</protein>
<dbReference type="EMBL" id="CAJPDT010000003">
    <property type="protein sequence ID" value="CAF9907358.1"/>
    <property type="molecule type" value="Genomic_DNA"/>
</dbReference>
<feature type="region of interest" description="Disordered" evidence="1">
    <location>
        <begin position="26"/>
        <end position="49"/>
    </location>
</feature>